<feature type="domain" description="Major facilitator superfamily (MFS) profile" evidence="6">
    <location>
        <begin position="79"/>
        <end position="507"/>
    </location>
</feature>
<dbReference type="Pfam" id="PF00083">
    <property type="entry name" value="Sugar_tr"/>
    <property type="match status" value="1"/>
</dbReference>
<evidence type="ECO:0000313" key="7">
    <source>
        <dbReference type="Proteomes" id="UP000085678"/>
    </source>
</evidence>
<evidence type="ECO:0000256" key="1">
    <source>
        <dbReference type="ARBA" id="ARBA00004141"/>
    </source>
</evidence>
<dbReference type="SUPFAM" id="SSF103473">
    <property type="entry name" value="MFS general substrate transporter"/>
    <property type="match status" value="1"/>
</dbReference>
<evidence type="ECO:0000259" key="6">
    <source>
        <dbReference type="PROSITE" id="PS50850"/>
    </source>
</evidence>
<feature type="transmembrane region" description="Helical" evidence="5">
    <location>
        <begin position="18"/>
        <end position="37"/>
    </location>
</feature>
<protein>
    <submittedName>
        <fullName evidence="8">Organic cation transporter protein</fullName>
    </submittedName>
</protein>
<feature type="transmembrane region" description="Helical" evidence="5">
    <location>
        <begin position="453"/>
        <end position="471"/>
    </location>
</feature>
<dbReference type="InterPro" id="IPR036259">
    <property type="entry name" value="MFS_trans_sf"/>
</dbReference>
<evidence type="ECO:0000256" key="2">
    <source>
        <dbReference type="ARBA" id="ARBA00022692"/>
    </source>
</evidence>
<feature type="transmembrane region" description="Helical" evidence="5">
    <location>
        <begin position="483"/>
        <end position="502"/>
    </location>
</feature>
<dbReference type="Gene3D" id="1.20.1250.20">
    <property type="entry name" value="MFS general substrate transporter like domains"/>
    <property type="match status" value="1"/>
</dbReference>
<organism evidence="7 8">
    <name type="scientific">Lingula anatina</name>
    <name type="common">Brachiopod</name>
    <name type="synonym">Lingula unguis</name>
    <dbReference type="NCBI Taxonomy" id="7574"/>
    <lineage>
        <taxon>Eukaryota</taxon>
        <taxon>Metazoa</taxon>
        <taxon>Spiralia</taxon>
        <taxon>Lophotrochozoa</taxon>
        <taxon>Brachiopoda</taxon>
        <taxon>Linguliformea</taxon>
        <taxon>Lingulata</taxon>
        <taxon>Lingulida</taxon>
        <taxon>Linguloidea</taxon>
        <taxon>Lingulidae</taxon>
        <taxon>Lingula</taxon>
    </lineage>
</organism>
<accession>A0A1S3JFX5</accession>
<dbReference type="OrthoDB" id="2261376at2759"/>
<feature type="transmembrane region" description="Helical" evidence="5">
    <location>
        <begin position="387"/>
        <end position="405"/>
    </location>
</feature>
<feature type="transmembrane region" description="Helical" evidence="5">
    <location>
        <begin position="237"/>
        <end position="255"/>
    </location>
</feature>
<proteinExistence type="predicted"/>
<feature type="transmembrane region" description="Helical" evidence="5">
    <location>
        <begin position="327"/>
        <end position="346"/>
    </location>
</feature>
<comment type="subcellular location">
    <subcellularLocation>
        <location evidence="1">Membrane</location>
        <topology evidence="1">Multi-pass membrane protein</topology>
    </subcellularLocation>
</comment>
<sequence>MEYDEVLEHVGPYGRHQMLAWFLVTVLSNWPFAWQTFSMNFLGYEPEHRCRIPFGDFNDTSVGDAGNYSFSSIGKCSLFANDTAGNNYTTGCEYGWWYSHNPVTNSIVTQWDLVCDKNFLAETAQAIFSFGILLGDLLFGFLADRYGRRKIFFGTLAGTAVVGSVAMFSPNVYIFLVFRFFLGTLTVGFWLTGYLLILEIFPPKQRTYFGILAAFGWNSGALTMALFGYLIRDWKTLQLVISLPALAGVLVWWFVPESVRWLLARGRQGEAQQLVYNMVKFNNKKLPEDFQLCVPISKKDRSAGDDSNNEEKTYTTLDLFRTPKIRLRIICCTILWIVNTLVYYGISFSAPSINGDFYLNFFLLMVIEVPAVMLALLLAWRIGRRMPLIVSGMLAGIACIVTPFIPTDTAAGLWSARILPALGKFWMNSSFTILVLYTTELFPTVLRSNAGGFSSLAGRLGGIAFPYINYLGKLDIGQVAKKLPFILYGVLAILGSLAAFPLPETKDAKLLEHVEDLEGSCTVEKHHGTRYGANETSKM</sequence>
<reference evidence="8" key="1">
    <citation type="submission" date="2025-08" db="UniProtKB">
        <authorList>
            <consortium name="RefSeq"/>
        </authorList>
    </citation>
    <scope>IDENTIFICATION</scope>
    <source>
        <tissue evidence="8">Gonads</tissue>
    </source>
</reference>
<keyword evidence="3 5" id="KW-1133">Transmembrane helix</keyword>
<dbReference type="InParanoid" id="A0A1S3JFX5"/>
<dbReference type="InterPro" id="IPR005828">
    <property type="entry name" value="MFS_sugar_transport-like"/>
</dbReference>
<evidence type="ECO:0000256" key="5">
    <source>
        <dbReference type="SAM" id="Phobius"/>
    </source>
</evidence>
<keyword evidence="7" id="KW-1185">Reference proteome</keyword>
<evidence type="ECO:0000313" key="8">
    <source>
        <dbReference type="RefSeq" id="XP_013408799.1"/>
    </source>
</evidence>
<dbReference type="AlphaFoldDB" id="A0A1S3JFX5"/>
<feature type="transmembrane region" description="Helical" evidence="5">
    <location>
        <begin position="358"/>
        <end position="380"/>
    </location>
</feature>
<dbReference type="InterPro" id="IPR020846">
    <property type="entry name" value="MFS_dom"/>
</dbReference>
<dbReference type="KEGG" id="lak:106172568"/>
<keyword evidence="2 5" id="KW-0812">Transmembrane</keyword>
<name>A0A1S3JFX5_LINAN</name>
<gene>
    <name evidence="8" type="primary">LOC106172568</name>
</gene>
<dbReference type="RefSeq" id="XP_013408799.1">
    <property type="nucleotide sequence ID" value="XM_013553345.1"/>
</dbReference>
<evidence type="ECO:0000256" key="4">
    <source>
        <dbReference type="ARBA" id="ARBA00023136"/>
    </source>
</evidence>
<dbReference type="GeneID" id="106172568"/>
<dbReference type="PANTHER" id="PTHR24064">
    <property type="entry name" value="SOLUTE CARRIER FAMILY 22 MEMBER"/>
    <property type="match status" value="1"/>
</dbReference>
<dbReference type="CDD" id="cd17317">
    <property type="entry name" value="MFS_SLC22"/>
    <property type="match status" value="1"/>
</dbReference>
<dbReference type="PROSITE" id="PS50850">
    <property type="entry name" value="MFS"/>
    <property type="match status" value="1"/>
</dbReference>
<feature type="transmembrane region" description="Helical" evidence="5">
    <location>
        <begin position="174"/>
        <end position="197"/>
    </location>
</feature>
<dbReference type="OMA" id="SQCERYT"/>
<keyword evidence="4 5" id="KW-0472">Membrane</keyword>
<feature type="transmembrane region" description="Helical" evidence="5">
    <location>
        <begin position="209"/>
        <end position="231"/>
    </location>
</feature>
<dbReference type="GO" id="GO:0016020">
    <property type="term" value="C:membrane"/>
    <property type="evidence" value="ECO:0007669"/>
    <property type="project" value="UniProtKB-SubCell"/>
</dbReference>
<evidence type="ECO:0000256" key="3">
    <source>
        <dbReference type="ARBA" id="ARBA00022989"/>
    </source>
</evidence>
<dbReference type="Proteomes" id="UP000085678">
    <property type="component" value="Unplaced"/>
</dbReference>
<dbReference type="GO" id="GO:0022857">
    <property type="term" value="F:transmembrane transporter activity"/>
    <property type="evidence" value="ECO:0007669"/>
    <property type="project" value="InterPro"/>
</dbReference>
<feature type="transmembrane region" description="Helical" evidence="5">
    <location>
        <begin position="151"/>
        <end position="168"/>
    </location>
</feature>